<comment type="caution">
    <text evidence="2">The sequence shown here is derived from an EMBL/GenBank/DDBJ whole genome shotgun (WGS) entry which is preliminary data.</text>
</comment>
<sequence length="106" mass="11470">MISAWTLTEMASIGGIKQRTGAIDADTRQQAIANFQRFASMRLVTVEIDPTDFRTAAVLIESPAVLRAGDALHLAIARRLGAKIASLDQRLCAATEVLGMARFELL</sequence>
<dbReference type="EMBL" id="AUZX01009716">
    <property type="protein sequence ID" value="EQD50921.1"/>
    <property type="molecule type" value="Genomic_DNA"/>
</dbReference>
<reference evidence="2" key="2">
    <citation type="journal article" date="2014" name="ISME J.">
        <title>Microbial stratification in low pH oxic and suboxic macroscopic growths along an acid mine drainage.</title>
        <authorList>
            <person name="Mendez-Garcia C."/>
            <person name="Mesa V."/>
            <person name="Sprenger R.R."/>
            <person name="Richter M."/>
            <person name="Diez M.S."/>
            <person name="Solano J."/>
            <person name="Bargiela R."/>
            <person name="Golyshina O.V."/>
            <person name="Manteca A."/>
            <person name="Ramos J.L."/>
            <person name="Gallego J.R."/>
            <person name="Llorente I."/>
            <person name="Martins Dos Santos V.A."/>
            <person name="Jensen O.N."/>
            <person name="Pelaez A.I."/>
            <person name="Sanchez J."/>
            <person name="Ferrer M."/>
        </authorList>
    </citation>
    <scope>NUCLEOTIDE SEQUENCE</scope>
</reference>
<dbReference type="Gene3D" id="3.40.50.1010">
    <property type="entry name" value="5'-nuclease"/>
    <property type="match status" value="1"/>
</dbReference>
<dbReference type="CDD" id="cd09874">
    <property type="entry name" value="PIN_MT3492-like"/>
    <property type="match status" value="1"/>
</dbReference>
<organism evidence="2">
    <name type="scientific">mine drainage metagenome</name>
    <dbReference type="NCBI Taxonomy" id="410659"/>
    <lineage>
        <taxon>unclassified sequences</taxon>
        <taxon>metagenomes</taxon>
        <taxon>ecological metagenomes</taxon>
    </lineage>
</organism>
<dbReference type="AlphaFoldDB" id="T0ZRJ3"/>
<dbReference type="Pfam" id="PF01850">
    <property type="entry name" value="PIN"/>
    <property type="match status" value="1"/>
</dbReference>
<gene>
    <name evidence="2" type="ORF">B1A_13287</name>
</gene>
<protein>
    <submittedName>
        <fullName evidence="2">PilT domain-containing protein</fullName>
    </submittedName>
</protein>
<feature type="domain" description="PIN" evidence="1">
    <location>
        <begin position="40"/>
        <end position="94"/>
    </location>
</feature>
<accession>T0ZRJ3</accession>
<dbReference type="InterPro" id="IPR029060">
    <property type="entry name" value="PIN-like_dom_sf"/>
</dbReference>
<evidence type="ECO:0000313" key="2">
    <source>
        <dbReference type="EMBL" id="EQD50921.1"/>
    </source>
</evidence>
<evidence type="ECO:0000259" key="1">
    <source>
        <dbReference type="Pfam" id="PF01850"/>
    </source>
</evidence>
<dbReference type="InterPro" id="IPR002716">
    <property type="entry name" value="PIN_dom"/>
</dbReference>
<reference evidence="2" key="1">
    <citation type="submission" date="2013-08" db="EMBL/GenBank/DDBJ databases">
        <authorList>
            <person name="Mendez C."/>
            <person name="Richter M."/>
            <person name="Ferrer M."/>
            <person name="Sanchez J."/>
        </authorList>
    </citation>
    <scope>NUCLEOTIDE SEQUENCE</scope>
</reference>
<proteinExistence type="predicted"/>
<dbReference type="SUPFAM" id="SSF88723">
    <property type="entry name" value="PIN domain-like"/>
    <property type="match status" value="1"/>
</dbReference>
<name>T0ZRJ3_9ZZZZ</name>